<feature type="binding site" evidence="8">
    <location>
        <position position="185"/>
    </location>
    <ligand>
        <name>Mn(2+)</name>
        <dbReference type="ChEBI" id="CHEBI:29035"/>
    </ligand>
</feature>
<dbReference type="InterPro" id="IPR019831">
    <property type="entry name" value="Mn/Fe_SOD_N"/>
</dbReference>
<evidence type="ECO:0000256" key="3">
    <source>
        <dbReference type="ARBA" id="ARBA00022723"/>
    </source>
</evidence>
<evidence type="ECO:0000256" key="4">
    <source>
        <dbReference type="ARBA" id="ARBA00022862"/>
    </source>
</evidence>
<comment type="similarity">
    <text evidence="2 9">Belongs to the iron/manganese superoxide dismutase family.</text>
</comment>
<dbReference type="SUPFAM" id="SSF54719">
    <property type="entry name" value="Fe,Mn superoxide dismutase (SOD), C-terminal domain"/>
    <property type="match status" value="1"/>
</dbReference>
<organism evidence="12 13">
    <name type="scientific">Malassezia brasiliensis</name>
    <dbReference type="NCBI Taxonomy" id="1821822"/>
    <lineage>
        <taxon>Eukaryota</taxon>
        <taxon>Fungi</taxon>
        <taxon>Dikarya</taxon>
        <taxon>Basidiomycota</taxon>
        <taxon>Ustilaginomycotina</taxon>
        <taxon>Malasseziomycetes</taxon>
        <taxon>Malasseziales</taxon>
        <taxon>Malasseziaceae</taxon>
        <taxon>Malassezia</taxon>
    </lineage>
</organism>
<feature type="domain" description="Manganese/iron superoxide dismutase C-terminal" evidence="11">
    <location>
        <begin position="119"/>
        <end position="218"/>
    </location>
</feature>
<evidence type="ECO:0000256" key="5">
    <source>
        <dbReference type="ARBA" id="ARBA00023002"/>
    </source>
</evidence>
<comment type="cofactor">
    <cofactor evidence="1">
        <name>Mn(2+)</name>
        <dbReference type="ChEBI" id="CHEBI:29035"/>
    </cofactor>
</comment>
<dbReference type="EMBL" id="CP119957">
    <property type="protein sequence ID" value="WFC97264.1"/>
    <property type="molecule type" value="Genomic_DNA"/>
</dbReference>
<keyword evidence="4" id="KW-0049">Antioxidant</keyword>
<dbReference type="FunFam" id="1.10.287.990:FF:000001">
    <property type="entry name" value="Superoxide dismutase"/>
    <property type="match status" value="1"/>
</dbReference>
<dbReference type="FunFam" id="3.55.40.20:FF:000002">
    <property type="entry name" value="Superoxide dismutase"/>
    <property type="match status" value="1"/>
</dbReference>
<dbReference type="PRINTS" id="PR01703">
    <property type="entry name" value="MNSODISMTASE"/>
</dbReference>
<protein>
    <recommendedName>
        <fullName evidence="9">Superoxide dismutase</fullName>
        <ecNumber evidence="9">1.15.1.1</ecNumber>
    </recommendedName>
</protein>
<feature type="binding site" evidence="8">
    <location>
        <position position="189"/>
    </location>
    <ligand>
        <name>Mn(2+)</name>
        <dbReference type="ChEBI" id="CHEBI:29035"/>
    </ligand>
</feature>
<comment type="function">
    <text evidence="9">Destroys radicals which are normally produced within the cells and which are toxic to biological systems.</text>
</comment>
<dbReference type="Pfam" id="PF02777">
    <property type="entry name" value="Sod_Fe_C"/>
    <property type="match status" value="1"/>
</dbReference>
<dbReference type="InterPro" id="IPR019833">
    <property type="entry name" value="Mn/Fe_SOD_BS"/>
</dbReference>
<dbReference type="PANTHER" id="PTHR11404">
    <property type="entry name" value="SUPEROXIDE DISMUTASE 2"/>
    <property type="match status" value="1"/>
</dbReference>
<feature type="binding site" evidence="8">
    <location>
        <position position="52"/>
    </location>
    <ligand>
        <name>Mn(2+)</name>
        <dbReference type="ChEBI" id="CHEBI:29035"/>
    </ligand>
</feature>
<dbReference type="Pfam" id="PF00081">
    <property type="entry name" value="Sod_Fe_N"/>
    <property type="match status" value="1"/>
</dbReference>
<dbReference type="EC" id="1.15.1.1" evidence="9"/>
<evidence type="ECO:0000313" key="13">
    <source>
        <dbReference type="Proteomes" id="UP001216638"/>
    </source>
</evidence>
<comment type="catalytic activity">
    <reaction evidence="7 9">
        <text>2 superoxide + 2 H(+) = H2O2 + O2</text>
        <dbReference type="Rhea" id="RHEA:20696"/>
        <dbReference type="ChEBI" id="CHEBI:15378"/>
        <dbReference type="ChEBI" id="CHEBI:15379"/>
        <dbReference type="ChEBI" id="CHEBI:16240"/>
        <dbReference type="ChEBI" id="CHEBI:18421"/>
        <dbReference type="EC" id="1.15.1.1"/>
    </reaction>
</comment>
<dbReference type="InterPro" id="IPR036314">
    <property type="entry name" value="SOD_C_sf"/>
</dbReference>
<dbReference type="PANTHER" id="PTHR11404:SF6">
    <property type="entry name" value="SUPEROXIDE DISMUTASE [MN], MITOCHONDRIAL"/>
    <property type="match status" value="1"/>
</dbReference>
<feature type="domain" description="Manganese/iron superoxide dismutase N-terminal" evidence="10">
    <location>
        <begin position="27"/>
        <end position="108"/>
    </location>
</feature>
<evidence type="ECO:0000256" key="6">
    <source>
        <dbReference type="ARBA" id="ARBA00023211"/>
    </source>
</evidence>
<evidence type="ECO:0000256" key="8">
    <source>
        <dbReference type="PIRSR" id="PIRSR000349-1"/>
    </source>
</evidence>
<dbReference type="InterPro" id="IPR036324">
    <property type="entry name" value="Mn/Fe_SOD_N_sf"/>
</dbReference>
<evidence type="ECO:0000256" key="7">
    <source>
        <dbReference type="ARBA" id="ARBA00049204"/>
    </source>
</evidence>
<dbReference type="InterPro" id="IPR019832">
    <property type="entry name" value="Mn/Fe_SOD_C"/>
</dbReference>
<dbReference type="Gene3D" id="3.55.40.20">
    <property type="entry name" value="Iron/manganese superoxide dismutase, C-terminal domain"/>
    <property type="match status" value="1"/>
</dbReference>
<dbReference type="Proteomes" id="UP001216638">
    <property type="component" value="Chromosome 7"/>
</dbReference>
<dbReference type="Gene3D" id="1.10.287.990">
    <property type="entry name" value="Fe,Mn superoxide dismutase (SOD) domain"/>
    <property type="match status" value="1"/>
</dbReference>
<evidence type="ECO:0000259" key="10">
    <source>
        <dbReference type="Pfam" id="PF00081"/>
    </source>
</evidence>
<dbReference type="PROSITE" id="PS00088">
    <property type="entry name" value="SOD_MN"/>
    <property type="match status" value="1"/>
</dbReference>
<evidence type="ECO:0000259" key="11">
    <source>
        <dbReference type="Pfam" id="PF02777"/>
    </source>
</evidence>
<keyword evidence="13" id="KW-1185">Reference proteome</keyword>
<dbReference type="InterPro" id="IPR050265">
    <property type="entry name" value="Fe/Mn_Superoxide_Dismutase"/>
</dbReference>
<gene>
    <name evidence="12" type="primary">SOD2</name>
    <name evidence="12" type="ORF">MBRA1_003931</name>
</gene>
<dbReference type="GO" id="GO:0005739">
    <property type="term" value="C:mitochondrion"/>
    <property type="evidence" value="ECO:0007669"/>
    <property type="project" value="TreeGrafter"/>
</dbReference>
<evidence type="ECO:0000256" key="2">
    <source>
        <dbReference type="ARBA" id="ARBA00008714"/>
    </source>
</evidence>
<dbReference type="InterPro" id="IPR001189">
    <property type="entry name" value="Mn/Fe_SOD"/>
</dbReference>
<feature type="binding site" evidence="8">
    <location>
        <position position="100"/>
    </location>
    <ligand>
        <name>Mn(2+)</name>
        <dbReference type="ChEBI" id="CHEBI:29035"/>
    </ligand>
</feature>
<sequence>MTMFTLATRRAAAAPVANAARMGVRTKYTLPPLPYDYGALEPAISGEIMETHYEKHHRTYVNNLNAAEDKLIDALPQQSPLGEIAQLNAIKFNGGGHINHSLFWKNLAPRNKGGGELDSGELRSAIDRDFGSVDAMKEKFNAALAGIQGSGWGWLGLNPQTQKLDIITTANQDPLLSHTPLIGIDAWEHAYYLQYKNVKADYFKAIWTVINFEEAEKRLKEALAKN</sequence>
<reference evidence="12" key="1">
    <citation type="submission" date="2023-03" db="EMBL/GenBank/DDBJ databases">
        <title>Mating type loci evolution in Malassezia.</title>
        <authorList>
            <person name="Coelho M.A."/>
        </authorList>
    </citation>
    <scope>NUCLEOTIDE SEQUENCE</scope>
    <source>
        <strain evidence="12">CBS 14135</strain>
    </source>
</reference>
<keyword evidence="6" id="KW-0464">Manganese</keyword>
<dbReference type="PIRSF" id="PIRSF000349">
    <property type="entry name" value="SODismutase"/>
    <property type="match status" value="1"/>
</dbReference>
<dbReference type="AlphaFoldDB" id="A0AAF0DXM6"/>
<proteinExistence type="inferred from homology"/>
<accession>A0AAF0DXM6</accession>
<keyword evidence="5 9" id="KW-0560">Oxidoreductase</keyword>
<dbReference type="SUPFAM" id="SSF46609">
    <property type="entry name" value="Fe,Mn superoxide dismutase (SOD), N-terminal domain"/>
    <property type="match status" value="1"/>
</dbReference>
<dbReference type="GO" id="GO:0004784">
    <property type="term" value="F:superoxide dismutase activity"/>
    <property type="evidence" value="ECO:0007669"/>
    <property type="project" value="UniProtKB-EC"/>
</dbReference>
<dbReference type="GO" id="GO:0030145">
    <property type="term" value="F:manganese ion binding"/>
    <property type="evidence" value="ECO:0007669"/>
    <property type="project" value="TreeGrafter"/>
</dbReference>
<evidence type="ECO:0000256" key="9">
    <source>
        <dbReference type="RuleBase" id="RU000414"/>
    </source>
</evidence>
<evidence type="ECO:0000313" key="12">
    <source>
        <dbReference type="EMBL" id="WFC97264.1"/>
    </source>
</evidence>
<evidence type="ECO:0000256" key="1">
    <source>
        <dbReference type="ARBA" id="ARBA00001936"/>
    </source>
</evidence>
<keyword evidence="3 8" id="KW-0479">Metal-binding</keyword>
<name>A0AAF0DXM6_9BASI</name>